<organism evidence="1 2">
    <name type="scientific">Ensete ventricosum</name>
    <name type="common">Abyssinian banana</name>
    <name type="synonym">Musa ensete</name>
    <dbReference type="NCBI Taxonomy" id="4639"/>
    <lineage>
        <taxon>Eukaryota</taxon>
        <taxon>Viridiplantae</taxon>
        <taxon>Streptophyta</taxon>
        <taxon>Embryophyta</taxon>
        <taxon>Tracheophyta</taxon>
        <taxon>Spermatophyta</taxon>
        <taxon>Magnoliopsida</taxon>
        <taxon>Liliopsida</taxon>
        <taxon>Zingiberales</taxon>
        <taxon>Musaceae</taxon>
        <taxon>Ensete</taxon>
    </lineage>
</organism>
<evidence type="ECO:0000313" key="2">
    <source>
        <dbReference type="Proteomes" id="UP000287651"/>
    </source>
</evidence>
<dbReference type="AlphaFoldDB" id="A0A426ZSS8"/>
<proteinExistence type="predicted"/>
<gene>
    <name evidence="1" type="ORF">B296_00004058</name>
</gene>
<dbReference type="EMBL" id="AMZH03005221">
    <property type="protein sequence ID" value="RRT66971.1"/>
    <property type="molecule type" value="Genomic_DNA"/>
</dbReference>
<reference evidence="1 2" key="1">
    <citation type="journal article" date="2014" name="Agronomy (Basel)">
        <title>A Draft Genome Sequence for Ensete ventricosum, the Drought-Tolerant Tree Against Hunger.</title>
        <authorList>
            <person name="Harrison J."/>
            <person name="Moore K.A."/>
            <person name="Paszkiewicz K."/>
            <person name="Jones T."/>
            <person name="Grant M."/>
            <person name="Ambacheew D."/>
            <person name="Muzemil S."/>
            <person name="Studholme D.J."/>
        </authorList>
    </citation>
    <scope>NUCLEOTIDE SEQUENCE [LARGE SCALE GENOMIC DNA]</scope>
</reference>
<evidence type="ECO:0000313" key="1">
    <source>
        <dbReference type="EMBL" id="RRT66971.1"/>
    </source>
</evidence>
<protein>
    <submittedName>
        <fullName evidence="1">Uncharacterized protein</fullName>
    </submittedName>
</protein>
<sequence>MRLGLEKVRLLSSTARSMRQIKRRTHLEIRSMSQITPRDVPTTGALDFHGLGPSFHRLQIHTMVVTQWSTY</sequence>
<dbReference type="Proteomes" id="UP000287651">
    <property type="component" value="Unassembled WGS sequence"/>
</dbReference>
<comment type="caution">
    <text evidence="1">The sequence shown here is derived from an EMBL/GenBank/DDBJ whole genome shotgun (WGS) entry which is preliminary data.</text>
</comment>
<name>A0A426ZSS8_ENSVE</name>
<accession>A0A426ZSS8</accession>